<dbReference type="Gene3D" id="3.30.70.270">
    <property type="match status" value="1"/>
</dbReference>
<dbReference type="InterPro" id="IPR029016">
    <property type="entry name" value="GAF-like_dom_sf"/>
</dbReference>
<sequence length="473" mass="50156">MDPVVEEWVAEFAATADRSPDAMCLRGSDGDVAYLNSAAIELIGARDTAEAVRTAEGVFGSVYARTGPVARALAGGVWTGDVELTHLRTGEAIPTWVSAYVVTGRHASVAMVALAFRDLRGRFDHERRLVEVAVAADAHAREQRAVANLSRIALTASPAHVMQTATDAALSLMGMKCAVIFEPGFPSRTELMAVAYSGPGRAPGPIPLSRMSHAAAALVSDEPVVCVDRDAEFRFPTEFMRDRGVRSGAAVVIDGMGEPWGVLAVYSAERRGFDDGELAFVQTVAGVVSAAVRRHDLESELRRRTLHDPLTGLPNRVLVGQRIRDIAENGNPYPIALLVIDLDNFKTINDTLGHAVGDDILRIAAETLAGAVGPDDTVSRFGGDEFVVLHRGSDAVGVAKRILAELADPVEIEGYVVTVSASIGIAVDDGFQADADDLLRKADAAMYAAKNADTSGFSVFGTPSSRAEHDLAL</sequence>
<dbReference type="SUPFAM" id="SSF55073">
    <property type="entry name" value="Nucleotide cyclase"/>
    <property type="match status" value="1"/>
</dbReference>
<dbReference type="SUPFAM" id="SSF55785">
    <property type="entry name" value="PYP-like sensor domain (PAS domain)"/>
    <property type="match status" value="1"/>
</dbReference>
<reference evidence="2 3" key="1">
    <citation type="submission" date="2016-03" db="EMBL/GenBank/DDBJ databases">
        <title>Genome sequence of Rhodococcus kyotonensis KB10.</title>
        <authorList>
            <person name="Jeong H."/>
            <person name="Hong C.E."/>
            <person name="Jo S.H."/>
            <person name="Park J.M."/>
        </authorList>
    </citation>
    <scope>NUCLEOTIDE SEQUENCE [LARGE SCALE GENOMIC DNA]</scope>
    <source>
        <strain evidence="2 3">KB10</strain>
    </source>
</reference>
<dbReference type="InterPro" id="IPR029787">
    <property type="entry name" value="Nucleotide_cyclase"/>
</dbReference>
<dbReference type="EMBL" id="LVHI01000007">
    <property type="protein sequence ID" value="OAK55913.1"/>
    <property type="molecule type" value="Genomic_DNA"/>
</dbReference>
<dbReference type="InterPro" id="IPR003018">
    <property type="entry name" value="GAF"/>
</dbReference>
<dbReference type="InterPro" id="IPR052155">
    <property type="entry name" value="Biofilm_reg_signaling"/>
</dbReference>
<gene>
    <name evidence="2" type="ORF">A3K89_18545</name>
</gene>
<feature type="domain" description="GGDEF" evidence="1">
    <location>
        <begin position="333"/>
        <end position="462"/>
    </location>
</feature>
<proteinExistence type="predicted"/>
<dbReference type="Proteomes" id="UP000077519">
    <property type="component" value="Unassembled WGS sequence"/>
</dbReference>
<dbReference type="SMART" id="SM00267">
    <property type="entry name" value="GGDEF"/>
    <property type="match status" value="1"/>
</dbReference>
<accession>A0A177YK87</accession>
<dbReference type="SUPFAM" id="SSF55781">
    <property type="entry name" value="GAF domain-like"/>
    <property type="match status" value="1"/>
</dbReference>
<dbReference type="PROSITE" id="PS50887">
    <property type="entry name" value="GGDEF"/>
    <property type="match status" value="1"/>
</dbReference>
<dbReference type="RefSeq" id="WP_254303445.1">
    <property type="nucleotide sequence ID" value="NZ_LVHI01000007.1"/>
</dbReference>
<dbReference type="Pfam" id="PF00990">
    <property type="entry name" value="GGDEF"/>
    <property type="match status" value="1"/>
</dbReference>
<dbReference type="PANTHER" id="PTHR44757">
    <property type="entry name" value="DIGUANYLATE CYCLASE DGCP"/>
    <property type="match status" value="1"/>
</dbReference>
<evidence type="ECO:0000313" key="2">
    <source>
        <dbReference type="EMBL" id="OAK55913.1"/>
    </source>
</evidence>
<dbReference type="CDD" id="cd01949">
    <property type="entry name" value="GGDEF"/>
    <property type="match status" value="1"/>
</dbReference>
<dbReference type="InterPro" id="IPR000160">
    <property type="entry name" value="GGDEF_dom"/>
</dbReference>
<dbReference type="SMART" id="SM00065">
    <property type="entry name" value="GAF"/>
    <property type="match status" value="1"/>
</dbReference>
<evidence type="ECO:0000313" key="3">
    <source>
        <dbReference type="Proteomes" id="UP000077519"/>
    </source>
</evidence>
<dbReference type="Gene3D" id="3.30.450.40">
    <property type="match status" value="1"/>
</dbReference>
<dbReference type="InterPro" id="IPR035965">
    <property type="entry name" value="PAS-like_dom_sf"/>
</dbReference>
<organism evidence="2 3">
    <name type="scientific">Rhodococcoides kyotonense</name>
    <dbReference type="NCBI Taxonomy" id="398843"/>
    <lineage>
        <taxon>Bacteria</taxon>
        <taxon>Bacillati</taxon>
        <taxon>Actinomycetota</taxon>
        <taxon>Actinomycetes</taxon>
        <taxon>Mycobacteriales</taxon>
        <taxon>Nocardiaceae</taxon>
        <taxon>Rhodococcoides</taxon>
    </lineage>
</organism>
<dbReference type="InterPro" id="IPR043128">
    <property type="entry name" value="Rev_trsase/Diguanyl_cyclase"/>
</dbReference>
<evidence type="ECO:0000259" key="1">
    <source>
        <dbReference type="PROSITE" id="PS50887"/>
    </source>
</evidence>
<dbReference type="Pfam" id="PF01590">
    <property type="entry name" value="GAF"/>
    <property type="match status" value="1"/>
</dbReference>
<name>A0A177YK87_9NOCA</name>
<dbReference type="NCBIfam" id="TIGR00254">
    <property type="entry name" value="GGDEF"/>
    <property type="match status" value="1"/>
</dbReference>
<keyword evidence="3" id="KW-1185">Reference proteome</keyword>
<protein>
    <recommendedName>
        <fullName evidence="1">GGDEF domain-containing protein</fullName>
    </recommendedName>
</protein>
<comment type="caution">
    <text evidence="2">The sequence shown here is derived from an EMBL/GenBank/DDBJ whole genome shotgun (WGS) entry which is preliminary data.</text>
</comment>
<dbReference type="AlphaFoldDB" id="A0A177YK87"/>
<dbReference type="PANTHER" id="PTHR44757:SF2">
    <property type="entry name" value="BIOFILM ARCHITECTURE MAINTENANCE PROTEIN MBAA"/>
    <property type="match status" value="1"/>
</dbReference>